<keyword evidence="9" id="KW-1185">Reference proteome</keyword>
<comment type="subcellular location">
    <subcellularLocation>
        <location evidence="1 4 5">Nucleus</location>
    </subcellularLocation>
</comment>
<keyword evidence="5" id="KW-0804">Transcription</keyword>
<feature type="domain" description="WRC" evidence="7">
    <location>
        <begin position="191"/>
        <end position="235"/>
    </location>
</feature>
<evidence type="ECO:0000256" key="3">
    <source>
        <dbReference type="ARBA" id="ARBA00023242"/>
    </source>
</evidence>
<evidence type="ECO:0000313" key="9">
    <source>
        <dbReference type="Proteomes" id="UP001415857"/>
    </source>
</evidence>
<evidence type="ECO:0000259" key="7">
    <source>
        <dbReference type="PROSITE" id="PS51667"/>
    </source>
</evidence>
<evidence type="ECO:0000259" key="6">
    <source>
        <dbReference type="PROSITE" id="PS51666"/>
    </source>
</evidence>
<dbReference type="GO" id="GO:0099402">
    <property type="term" value="P:plant organ development"/>
    <property type="evidence" value="ECO:0007669"/>
    <property type="project" value="UniProtKB-ARBA"/>
</dbReference>
<reference evidence="8 9" key="1">
    <citation type="journal article" date="2024" name="Plant J.">
        <title>Genome sequences and population genomics reveal climatic adaptation and genomic divergence between two closely related sweetgum species.</title>
        <authorList>
            <person name="Xu W.Q."/>
            <person name="Ren C.Q."/>
            <person name="Zhang X.Y."/>
            <person name="Comes H.P."/>
            <person name="Liu X.H."/>
            <person name="Li Y.G."/>
            <person name="Kettle C.J."/>
            <person name="Jalonen R."/>
            <person name="Gaisberger H."/>
            <person name="Ma Y.Z."/>
            <person name="Qiu Y.X."/>
        </authorList>
    </citation>
    <scope>NUCLEOTIDE SEQUENCE [LARGE SCALE GENOMIC DNA]</scope>
    <source>
        <strain evidence="8">Hangzhou</strain>
    </source>
</reference>
<dbReference type="GO" id="GO:0005634">
    <property type="term" value="C:nucleus"/>
    <property type="evidence" value="ECO:0007669"/>
    <property type="project" value="UniProtKB-SubCell"/>
</dbReference>
<dbReference type="Pfam" id="PF08879">
    <property type="entry name" value="WRC"/>
    <property type="match status" value="1"/>
</dbReference>
<dbReference type="Pfam" id="PF08880">
    <property type="entry name" value="QLQ"/>
    <property type="match status" value="1"/>
</dbReference>
<dbReference type="InterPro" id="IPR014977">
    <property type="entry name" value="WRC_dom"/>
</dbReference>
<dbReference type="Proteomes" id="UP001415857">
    <property type="component" value="Unassembled WGS sequence"/>
</dbReference>
<dbReference type="GO" id="GO:0006351">
    <property type="term" value="P:DNA-templated transcription"/>
    <property type="evidence" value="ECO:0007669"/>
    <property type="project" value="UniProtKB-UniRule"/>
</dbReference>
<feature type="domain" description="QLQ" evidence="6">
    <location>
        <begin position="132"/>
        <end position="167"/>
    </location>
</feature>
<accession>A0AAP0RBH4</accession>
<evidence type="ECO:0000313" key="8">
    <source>
        <dbReference type="EMBL" id="KAK9274564.1"/>
    </source>
</evidence>
<dbReference type="GO" id="GO:0006355">
    <property type="term" value="P:regulation of DNA-templated transcription"/>
    <property type="evidence" value="ECO:0007669"/>
    <property type="project" value="InterPro"/>
</dbReference>
<protein>
    <recommendedName>
        <fullName evidence="5">Growth-regulating factor</fullName>
    </recommendedName>
</protein>
<sequence length="291" mass="31397">MGSGARSGFSGSDKAAAIECDVGLGLKMQHTESLPCRKTTVMSSHIPYYQPRLSSPSESCGGGGGFGSGGGGGGPIFYNASNQVAYMSDIPDVIGAGASSVALPRTLHHFDTDTTFKPIVAAAGMAASIRAPFTAAQWQELERQTIIYKYMMAAVPVPPELLIPISRSLADVAPNSHSNRALGLGYSNGSDPEPWRCRRTDGKKWRCSRDVAPDQKYCERHAHKNRPRSRKPVEVLHPHIINNNKAHSLNLAAPNTTNKTHFLNQTNHHISPLQTAVSATSYDQPRWVNVA</sequence>
<dbReference type="PROSITE" id="PS51666">
    <property type="entry name" value="QLQ"/>
    <property type="match status" value="1"/>
</dbReference>
<dbReference type="GO" id="GO:0005524">
    <property type="term" value="F:ATP binding"/>
    <property type="evidence" value="ECO:0007669"/>
    <property type="project" value="UniProtKB-UniRule"/>
</dbReference>
<dbReference type="AlphaFoldDB" id="A0AAP0RBH4"/>
<keyword evidence="5" id="KW-0010">Activator</keyword>
<dbReference type="PANTHER" id="PTHR31602:SF3">
    <property type="entry name" value="GROWTH-REGULATING FACTOR 8"/>
    <property type="match status" value="1"/>
</dbReference>
<keyword evidence="5" id="KW-0805">Transcription regulation</keyword>
<feature type="short sequence motif" description="Bipartite nuclear localization signal" evidence="4">
    <location>
        <begin position="196"/>
        <end position="206"/>
    </location>
</feature>
<dbReference type="PANTHER" id="PTHR31602">
    <property type="entry name" value="GROWTH-REGULATING FACTOR 5"/>
    <property type="match status" value="1"/>
</dbReference>
<comment type="similarity">
    <text evidence="2 5">Belongs to the GRF family.</text>
</comment>
<evidence type="ECO:0000256" key="5">
    <source>
        <dbReference type="RuleBase" id="RU367127"/>
    </source>
</evidence>
<dbReference type="InterPro" id="IPR014978">
    <property type="entry name" value="Gln-Leu-Gln_QLQ"/>
</dbReference>
<organism evidence="8 9">
    <name type="scientific">Liquidambar formosana</name>
    <name type="common">Formosan gum</name>
    <dbReference type="NCBI Taxonomy" id="63359"/>
    <lineage>
        <taxon>Eukaryota</taxon>
        <taxon>Viridiplantae</taxon>
        <taxon>Streptophyta</taxon>
        <taxon>Embryophyta</taxon>
        <taxon>Tracheophyta</taxon>
        <taxon>Spermatophyta</taxon>
        <taxon>Magnoliopsida</taxon>
        <taxon>eudicotyledons</taxon>
        <taxon>Gunneridae</taxon>
        <taxon>Pentapetalae</taxon>
        <taxon>Saxifragales</taxon>
        <taxon>Altingiaceae</taxon>
        <taxon>Liquidambar</taxon>
    </lineage>
</organism>
<dbReference type="InterPro" id="IPR031137">
    <property type="entry name" value="GRF"/>
</dbReference>
<name>A0AAP0RBH4_LIQFO</name>
<evidence type="ECO:0000256" key="2">
    <source>
        <dbReference type="ARBA" id="ARBA00008122"/>
    </source>
</evidence>
<evidence type="ECO:0000256" key="4">
    <source>
        <dbReference type="PROSITE-ProRule" id="PRU01002"/>
    </source>
</evidence>
<dbReference type="EMBL" id="JBBPBK010000011">
    <property type="protein sequence ID" value="KAK9274564.1"/>
    <property type="molecule type" value="Genomic_DNA"/>
</dbReference>
<comment type="function">
    <text evidence="5">Transcription activator.</text>
</comment>
<keyword evidence="3 4" id="KW-0539">Nucleus</keyword>
<gene>
    <name evidence="8" type="ORF">L1049_021813</name>
</gene>
<dbReference type="PROSITE" id="PS51667">
    <property type="entry name" value="WRC"/>
    <property type="match status" value="1"/>
</dbReference>
<proteinExistence type="inferred from homology"/>
<dbReference type="SMART" id="SM00951">
    <property type="entry name" value="QLQ"/>
    <property type="match status" value="1"/>
</dbReference>
<evidence type="ECO:0000256" key="1">
    <source>
        <dbReference type="ARBA" id="ARBA00004123"/>
    </source>
</evidence>
<comment type="caution">
    <text evidence="8">The sequence shown here is derived from an EMBL/GenBank/DDBJ whole genome shotgun (WGS) entry which is preliminary data.</text>
</comment>
<comment type="domain">
    <text evidence="5">The QLQ domain and WRC domain may be involved in protein-protein interaction and DNA-binding, respectively.</text>
</comment>
<feature type="short sequence motif" description="Bipartite nuclear localization signal" evidence="4">
    <location>
        <begin position="224"/>
        <end position="231"/>
    </location>
</feature>